<gene>
    <name evidence="3" type="ORF">CC78DRAFT_135316</name>
</gene>
<dbReference type="EMBL" id="ML986579">
    <property type="protein sequence ID" value="KAF2270557.1"/>
    <property type="molecule type" value="Genomic_DNA"/>
</dbReference>
<dbReference type="GO" id="GO:0005199">
    <property type="term" value="F:structural constituent of cell wall"/>
    <property type="evidence" value="ECO:0007669"/>
    <property type="project" value="InterPro"/>
</dbReference>
<evidence type="ECO:0000313" key="4">
    <source>
        <dbReference type="Proteomes" id="UP000800093"/>
    </source>
</evidence>
<dbReference type="InterPro" id="IPR000420">
    <property type="entry name" value="Yeast_PIR_rpt"/>
</dbReference>
<accession>A0A9P4NC79</accession>
<evidence type="ECO:0000256" key="1">
    <source>
        <dbReference type="ARBA" id="ARBA00022729"/>
    </source>
</evidence>
<protein>
    <submittedName>
        <fullName evidence="3">Uncharacterized protein</fullName>
    </submittedName>
</protein>
<reference evidence="4" key="1">
    <citation type="journal article" date="2020" name="Stud. Mycol.">
        <title>101 Dothideomycetes genomes: A test case for predicting lifestyles and emergence of pathogens.</title>
        <authorList>
            <person name="Haridas S."/>
            <person name="Albert R."/>
            <person name="Binder M."/>
            <person name="Bloem J."/>
            <person name="LaButti K."/>
            <person name="Salamov A."/>
            <person name="Andreopoulos B."/>
            <person name="Baker S."/>
            <person name="Barry K."/>
            <person name="Bills G."/>
            <person name="Bluhm B."/>
            <person name="Cannon C."/>
            <person name="Castanera R."/>
            <person name="Culley D."/>
            <person name="Daum C."/>
            <person name="Ezra D."/>
            <person name="Gonzalez J."/>
            <person name="Henrissat B."/>
            <person name="Kuo A."/>
            <person name="Liang C."/>
            <person name="Lipzen A."/>
            <person name="Lutzoni F."/>
            <person name="Magnuson J."/>
            <person name="Mondo S."/>
            <person name="Nolan M."/>
            <person name="Ohm R."/>
            <person name="Pangilinan J."/>
            <person name="Park H.-J."/>
            <person name="Ramirez L."/>
            <person name="Alfaro M."/>
            <person name="Sun H."/>
            <person name="Tritt A."/>
            <person name="Yoshinaga Y."/>
            <person name="Zwiers L.-H."/>
            <person name="Turgeon B."/>
            <person name="Goodwin S."/>
            <person name="Spatafora J."/>
            <person name="Crous P."/>
            <person name="Grigoriev I."/>
        </authorList>
    </citation>
    <scope>NUCLEOTIDE SEQUENCE [LARGE SCALE GENOMIC DNA]</scope>
    <source>
        <strain evidence="4">CBS 304.66</strain>
    </source>
</reference>
<dbReference type="AlphaFoldDB" id="A0A9P4NC79"/>
<organism evidence="3 4">
    <name type="scientific">Lojkania enalia</name>
    <dbReference type="NCBI Taxonomy" id="147567"/>
    <lineage>
        <taxon>Eukaryota</taxon>
        <taxon>Fungi</taxon>
        <taxon>Dikarya</taxon>
        <taxon>Ascomycota</taxon>
        <taxon>Pezizomycotina</taxon>
        <taxon>Dothideomycetes</taxon>
        <taxon>Pleosporomycetidae</taxon>
        <taxon>Pleosporales</taxon>
        <taxon>Pleosporales incertae sedis</taxon>
        <taxon>Lojkania</taxon>
    </lineage>
</organism>
<dbReference type="Proteomes" id="UP000800093">
    <property type="component" value="Unassembled WGS sequence"/>
</dbReference>
<name>A0A9P4NC79_9PLEO</name>
<feature type="compositionally biased region" description="Low complexity" evidence="2">
    <location>
        <begin position="285"/>
        <end position="308"/>
    </location>
</feature>
<comment type="caution">
    <text evidence="3">The sequence shown here is derived from an EMBL/GenBank/DDBJ whole genome shotgun (WGS) entry which is preliminary data.</text>
</comment>
<proteinExistence type="predicted"/>
<evidence type="ECO:0000313" key="3">
    <source>
        <dbReference type="EMBL" id="KAF2270557.1"/>
    </source>
</evidence>
<evidence type="ECO:0000256" key="2">
    <source>
        <dbReference type="SAM" id="MobiDB-lite"/>
    </source>
</evidence>
<dbReference type="Pfam" id="PF00399">
    <property type="entry name" value="PIR"/>
    <property type="match status" value="1"/>
</dbReference>
<sequence>MKSRSSSWHPPLRLVAPRCAGRLEAHVCSSCSSCEKKPRVSSQPRACDGECGRSSRWKAWADRWQLPWNQPCLPALSRRRGSSLPCLCVSRPARWGPRTLQAPIVSRECWGRRSLVCPPIYALLYAFHPLPVPLPLHLTTPRVSRSQRTYIASHSLLSAALPNRPSTHIHIHLHTQQFQPTTTTKMRTSFAFAVLAAASANAIPQQSVQPITQISDGQIQAPPATAPPAVPTTEVLSPPAETSEVVPVTSTTGLPIIPPVINGTTTVIATGSGVPSSTNSSVILSGTSATPSATTGAAGAPSSSGPPEGAANVNMANMGSFGGLLLAVAGLLV</sequence>
<keyword evidence="1" id="KW-0732">Signal</keyword>
<keyword evidence="4" id="KW-1185">Reference proteome</keyword>
<feature type="region of interest" description="Disordered" evidence="2">
    <location>
        <begin position="279"/>
        <end position="308"/>
    </location>
</feature>
<dbReference type="PROSITE" id="PS50256">
    <property type="entry name" value="PIR_REPEAT_2"/>
    <property type="match status" value="1"/>
</dbReference>